<gene>
    <name evidence="2" type="ORF">CLV84_0109</name>
</gene>
<comment type="caution">
    <text evidence="2">The sequence shown here is derived from an EMBL/GenBank/DDBJ whole genome shotgun (WGS) entry which is preliminary data.</text>
</comment>
<dbReference type="Proteomes" id="UP000237662">
    <property type="component" value="Unassembled WGS sequence"/>
</dbReference>
<keyword evidence="3" id="KW-1185">Reference proteome</keyword>
<dbReference type="InterPro" id="IPR011040">
    <property type="entry name" value="Sialidase"/>
</dbReference>
<protein>
    <submittedName>
        <fullName evidence="2">BNR repeat protein</fullName>
    </submittedName>
</protein>
<accession>A0A2S6I6N7</accession>
<dbReference type="PANTHER" id="PTHR43752:SF2">
    <property type="entry name" value="BNR_ASP-BOX REPEAT FAMILY PROTEIN"/>
    <property type="match status" value="1"/>
</dbReference>
<evidence type="ECO:0000313" key="2">
    <source>
        <dbReference type="EMBL" id="PPK87173.1"/>
    </source>
</evidence>
<dbReference type="InterPro" id="IPR036278">
    <property type="entry name" value="Sialidase_sf"/>
</dbReference>
<evidence type="ECO:0000259" key="1">
    <source>
        <dbReference type="Pfam" id="PF13088"/>
    </source>
</evidence>
<reference evidence="2 3" key="1">
    <citation type="submission" date="2018-02" db="EMBL/GenBank/DDBJ databases">
        <title>Genomic Encyclopedia of Archaeal and Bacterial Type Strains, Phase II (KMG-II): from individual species to whole genera.</title>
        <authorList>
            <person name="Goeker M."/>
        </authorList>
    </citation>
    <scope>NUCLEOTIDE SEQUENCE [LARGE SCALE GENOMIC DNA]</scope>
    <source>
        <strain evidence="2 3">DSM 29526</strain>
    </source>
</reference>
<dbReference type="SUPFAM" id="SSF50939">
    <property type="entry name" value="Sialidases"/>
    <property type="match status" value="1"/>
</dbReference>
<name>A0A2S6I6N7_9BACT</name>
<dbReference type="AlphaFoldDB" id="A0A2S6I6N7"/>
<dbReference type="EMBL" id="PTJC01000005">
    <property type="protein sequence ID" value="PPK87173.1"/>
    <property type="molecule type" value="Genomic_DNA"/>
</dbReference>
<dbReference type="RefSeq" id="WP_211295117.1">
    <property type="nucleotide sequence ID" value="NZ_PTJC01000005.1"/>
</dbReference>
<dbReference type="CDD" id="cd15482">
    <property type="entry name" value="Sialidase_non-viral"/>
    <property type="match status" value="1"/>
</dbReference>
<dbReference type="PANTHER" id="PTHR43752">
    <property type="entry name" value="BNR/ASP-BOX REPEAT FAMILY PROTEIN"/>
    <property type="match status" value="1"/>
</dbReference>
<evidence type="ECO:0000313" key="3">
    <source>
        <dbReference type="Proteomes" id="UP000237662"/>
    </source>
</evidence>
<organism evidence="2 3">
    <name type="scientific">Neolewinella xylanilytica</name>
    <dbReference type="NCBI Taxonomy" id="1514080"/>
    <lineage>
        <taxon>Bacteria</taxon>
        <taxon>Pseudomonadati</taxon>
        <taxon>Bacteroidota</taxon>
        <taxon>Saprospiria</taxon>
        <taxon>Saprospirales</taxon>
        <taxon>Lewinellaceae</taxon>
        <taxon>Neolewinella</taxon>
    </lineage>
</organism>
<feature type="domain" description="Sialidase" evidence="1">
    <location>
        <begin position="69"/>
        <end position="361"/>
    </location>
</feature>
<dbReference type="Pfam" id="PF13088">
    <property type="entry name" value="BNR_2"/>
    <property type="match status" value="1"/>
</dbReference>
<sequence>MLLPLLCLTFVLGAQDSIPPFSVDPLYDFDQPETLGLPWAPGVASFTVFSPGDGDNTYNHGVVLFPFRGMLYAQWQSSSVDEDGPDTRVFYSRSPDGENWTPPTPLTEVWDQGITTSGGWWTDGDTLVAYISVWPDHESGPKQGHTEFRTSIDGEHWSAPEPVTYATGQPVPGVIEQDVRALPSGRLLTAFHLQPGLIATPFYTDDPLGATGWRAGQMQNVPTDDAGMSREIEPSWFYRSDSAVVMVFRDQAGTFQKLAAVSHDRGETWTQPVLVAAPDSRAKQSAGNLPDGTAFMVNNPSGSKSRIPLVITLSADGFVFDRAYLLRSGGDDLPPQRYPGRYKRAGYSYPKSVLWGDYLYVGYGTNKEVVEVTRMPVGDLRKE</sequence>
<proteinExistence type="predicted"/>
<dbReference type="Gene3D" id="2.120.10.10">
    <property type="match status" value="1"/>
</dbReference>